<dbReference type="InterPro" id="IPR021730">
    <property type="entry name" value="YdbH"/>
</dbReference>
<dbReference type="Proteomes" id="UP000660708">
    <property type="component" value="Unassembled WGS sequence"/>
</dbReference>
<keyword evidence="2" id="KW-1185">Reference proteome</keyword>
<organism evidence="1 2">
    <name type="scientific">Pseudoalteromonas peptidolytica F12-50-A1</name>
    <dbReference type="NCBI Taxonomy" id="1315280"/>
    <lineage>
        <taxon>Bacteria</taxon>
        <taxon>Pseudomonadati</taxon>
        <taxon>Pseudomonadota</taxon>
        <taxon>Gammaproteobacteria</taxon>
        <taxon>Alteromonadales</taxon>
        <taxon>Pseudoalteromonadaceae</taxon>
        <taxon>Pseudoalteromonas</taxon>
    </lineage>
</organism>
<sequence>MKKWLWSLVLILSVLVGVYLARVPLSLWAIKHFMPDNEVQISCLDWRLSGFNRIHITKACVQTEAFNAQLFDTQLSMRQVNIEKADIQLLPPKNSDAAQPQRLVLPLDIARPKMRIAKLSISGEPLPKPLVVSISESELNQFVVSGDIVAEVTLQPERIAANVELSGEYLRTLLPPQIQALSGTSQLVFNGLALDAEMELETLLALEQAECKGSAAYIGAVSGRYDLTNQQGKIALAEPISAKSTLDCFDSEYRKLLPSTWQLRLPSEIIISAKAASTGSLEVIGEDKSLQLEVNELAVDLTEPFVNGDIRLEFADEKWGAHTLAGAFSVRPNFVDMSGEITSDLQKLTLQDVIAENLELNSRFKISGDPTELIKVEAQPTIFSTQLSTSGLMIDNPSLKLDLHAQLDVPKLKSEHRLHRVLPEGMSFAITLDSTLRNLNVENVTAKQSTLSGRVVLEPTHDFDINLNLISAQIQQQNYKLNELVQTLRWQGSVATGEIFSTLSGNTKVAEVNLADLNLKDVSIESKGQQSRGLMASHVINIDGVKALFEHQYSNLKHPAQLHVPTQQLTQLQPYIDALLPELKMTNGNFYAVLEGDLSTRIFTLDGGIQNGSALFNERLIQNAAVDVSAQLGSANIQLKPTTLSVEELRAGVIVQAIQAQLLSEAGIVKLKDIGAQVFAGSINIEEVKLIPTPQEVQVSLDKLSLDLIAASGHDAGVELRGLISGKLPVQVSSSGVRIDSGHIHNVSEGLLKVENNASINALKAQQPSLQTVIGVLDELTIEQLSSGVNLSEDGWLDLDVKITGINKRQQQPVNFNYTHSENVFTLLRALRLSDEITREVENALNKEER</sequence>
<dbReference type="AlphaFoldDB" id="A0A8I0MSZ9"/>
<evidence type="ECO:0008006" key="3">
    <source>
        <dbReference type="Google" id="ProtNLM"/>
    </source>
</evidence>
<accession>A0A8I0MSZ9</accession>
<comment type="caution">
    <text evidence="1">The sequence shown here is derived from an EMBL/GenBank/DDBJ whole genome shotgun (WGS) entry which is preliminary data.</text>
</comment>
<evidence type="ECO:0000313" key="1">
    <source>
        <dbReference type="EMBL" id="MBE0345264.1"/>
    </source>
</evidence>
<dbReference type="RefSeq" id="WP_147390354.1">
    <property type="nucleotide sequence ID" value="NZ_AQHF01000020.1"/>
</dbReference>
<evidence type="ECO:0000313" key="2">
    <source>
        <dbReference type="Proteomes" id="UP000660708"/>
    </source>
</evidence>
<gene>
    <name evidence="1" type="ORF">PPEP_a0099</name>
</gene>
<proteinExistence type="predicted"/>
<dbReference type="Pfam" id="PF11739">
    <property type="entry name" value="YdbH-like"/>
    <property type="match status" value="1"/>
</dbReference>
<protein>
    <recommendedName>
        <fullName evidence="3">Dicarboxylate transport domain-containing protein</fullName>
    </recommendedName>
</protein>
<reference evidence="1 2" key="1">
    <citation type="submission" date="2015-06" db="EMBL/GenBank/DDBJ databases">
        <title>Genome sequence of Pseudoalteromonas peptidolytica.</title>
        <authorList>
            <person name="Xie B.-B."/>
            <person name="Rong J.-C."/>
            <person name="Qin Q.-L."/>
            <person name="Zhang Y.-Z."/>
        </authorList>
    </citation>
    <scope>NUCLEOTIDE SEQUENCE [LARGE SCALE GENOMIC DNA]</scope>
    <source>
        <strain evidence="1 2">F12-50-A1</strain>
    </source>
</reference>
<name>A0A8I0MSZ9_9GAMM</name>
<dbReference type="EMBL" id="AQHF01000020">
    <property type="protein sequence ID" value="MBE0345264.1"/>
    <property type="molecule type" value="Genomic_DNA"/>
</dbReference>